<evidence type="ECO:0000313" key="3">
    <source>
        <dbReference type="Proteomes" id="UP000287306"/>
    </source>
</evidence>
<evidence type="ECO:0000313" key="2">
    <source>
        <dbReference type="EMBL" id="RTH98082.1"/>
    </source>
</evidence>
<organism evidence="1 3">
    <name type="scientific">Thermus scotoductus</name>
    <dbReference type="NCBI Taxonomy" id="37636"/>
    <lineage>
        <taxon>Bacteria</taxon>
        <taxon>Thermotogati</taxon>
        <taxon>Deinococcota</taxon>
        <taxon>Deinococci</taxon>
        <taxon>Thermales</taxon>
        <taxon>Thermaceae</taxon>
        <taxon>Thermus</taxon>
    </lineage>
</organism>
<comment type="caution">
    <text evidence="1">The sequence shown here is derived from an EMBL/GenBank/DDBJ whole genome shotgun (WGS) entry which is preliminary data.</text>
</comment>
<reference evidence="3 4" key="1">
    <citation type="journal article" date="2019" name="Extremophiles">
        <title>Biogeography of thermophiles and predominance of Thermus scotoductus in domestic water heaters.</title>
        <authorList>
            <person name="Wilpiszeski R.L."/>
            <person name="Zhang Z."/>
            <person name="House C.H."/>
        </authorList>
    </citation>
    <scope>NUCLEOTIDE SEQUENCE [LARGE SCALE GENOMIC DNA]</scope>
    <source>
        <strain evidence="2 4">16_S16</strain>
        <strain evidence="1 3">25_S25</strain>
    </source>
</reference>
<dbReference type="EMBL" id="PEMH01000364">
    <property type="protein sequence ID" value="RTH98082.1"/>
    <property type="molecule type" value="Genomic_DNA"/>
</dbReference>
<evidence type="ECO:0000313" key="1">
    <source>
        <dbReference type="EMBL" id="RTH27976.1"/>
    </source>
</evidence>
<name>A0A430S2L6_THESC</name>
<dbReference type="EMBL" id="PELY01000044">
    <property type="protein sequence ID" value="RTH27976.1"/>
    <property type="molecule type" value="Genomic_DNA"/>
</dbReference>
<dbReference type="Proteomes" id="UP000287306">
    <property type="component" value="Unassembled WGS sequence"/>
</dbReference>
<accession>A0A430S2L6</accession>
<dbReference type="Proteomes" id="UP000288347">
    <property type="component" value="Unassembled WGS sequence"/>
</dbReference>
<gene>
    <name evidence="2" type="ORF">CSW29_10680</name>
    <name evidence="1" type="ORF">CSW38_02065</name>
</gene>
<dbReference type="RefSeq" id="WP_126169803.1">
    <property type="nucleotide sequence ID" value="NZ_PELL01000022.1"/>
</dbReference>
<evidence type="ECO:0000313" key="4">
    <source>
        <dbReference type="Proteomes" id="UP000288347"/>
    </source>
</evidence>
<dbReference type="AlphaFoldDB" id="A0A430S2L6"/>
<proteinExistence type="predicted"/>
<sequence length="116" mass="13814">MSTWLLYMVVAPGETRWYEFDRFEEAFRAWEARVKLAAWVAGEEPKPLLKLLIPTRPEWDGFLEGQVVKAQLLKDPTRCPWWVVCDKVERRYRIQRCFGAYKVGGEEYHLYQAELT</sequence>
<protein>
    <submittedName>
        <fullName evidence="1">Uncharacterized protein</fullName>
    </submittedName>
</protein>